<reference evidence="1" key="1">
    <citation type="submission" date="2020-02" db="EMBL/GenBank/DDBJ databases">
        <authorList>
            <person name="Meier V. D."/>
        </authorList>
    </citation>
    <scope>NUCLEOTIDE SEQUENCE</scope>
    <source>
        <strain evidence="1">AVDCRST_MAG25</strain>
    </source>
</reference>
<sequence>MGGFPAYYLKAQSKEVSVSQFVALYSGATVNSSEILALSADPRIVRDFAARLLEQPPKISEDPAVVSIEEGRRRALEVVLDEGA</sequence>
<organism evidence="1">
    <name type="scientific">uncultured Rubrobacteraceae bacterium</name>
    <dbReference type="NCBI Taxonomy" id="349277"/>
    <lineage>
        <taxon>Bacteria</taxon>
        <taxon>Bacillati</taxon>
        <taxon>Actinomycetota</taxon>
        <taxon>Rubrobacteria</taxon>
        <taxon>Rubrobacterales</taxon>
        <taxon>Rubrobacteraceae</taxon>
        <taxon>environmental samples</taxon>
    </lineage>
</organism>
<proteinExistence type="predicted"/>
<gene>
    <name evidence="1" type="ORF">AVDCRST_MAG25-1836</name>
</gene>
<protein>
    <submittedName>
        <fullName evidence="1">Uncharacterized protein</fullName>
    </submittedName>
</protein>
<evidence type="ECO:0000313" key="1">
    <source>
        <dbReference type="EMBL" id="CAA9468754.1"/>
    </source>
</evidence>
<dbReference type="EMBL" id="CADCVI010000110">
    <property type="protein sequence ID" value="CAA9468754.1"/>
    <property type="molecule type" value="Genomic_DNA"/>
</dbReference>
<name>A0A6J4RKQ3_9ACTN</name>
<dbReference type="AlphaFoldDB" id="A0A6J4RKQ3"/>
<accession>A0A6J4RKQ3</accession>